<feature type="transmembrane region" description="Helical" evidence="6">
    <location>
        <begin position="221"/>
        <end position="241"/>
    </location>
</feature>
<dbReference type="GO" id="GO:0005886">
    <property type="term" value="C:plasma membrane"/>
    <property type="evidence" value="ECO:0007669"/>
    <property type="project" value="TreeGrafter"/>
</dbReference>
<evidence type="ECO:0000256" key="5">
    <source>
        <dbReference type="ARBA" id="ARBA00023319"/>
    </source>
</evidence>
<comment type="caution">
    <text evidence="9">The sequence shown here is derived from an EMBL/GenBank/DDBJ whole genome shotgun (WGS) entry which is preliminary data.</text>
</comment>
<feature type="chain" id="PRO_5022709354" description="Ig-like domain-containing protein" evidence="7">
    <location>
        <begin position="24"/>
        <end position="258"/>
    </location>
</feature>
<dbReference type="InterPro" id="IPR013098">
    <property type="entry name" value="Ig_I-set"/>
</dbReference>
<evidence type="ECO:0000313" key="10">
    <source>
        <dbReference type="Proteomes" id="UP000324091"/>
    </source>
</evidence>
<keyword evidence="7" id="KW-0732">Signal</keyword>
<dbReference type="Proteomes" id="UP000324091">
    <property type="component" value="Chromosome 14"/>
</dbReference>
<evidence type="ECO:0000256" key="4">
    <source>
        <dbReference type="ARBA" id="ARBA00023180"/>
    </source>
</evidence>
<dbReference type="Gene3D" id="2.60.40.10">
    <property type="entry name" value="Immunoglobulins"/>
    <property type="match status" value="2"/>
</dbReference>
<evidence type="ECO:0000313" key="9">
    <source>
        <dbReference type="EMBL" id="TWW74698.1"/>
    </source>
</evidence>
<gene>
    <name evidence="9" type="ORF">D4764_14G0007010</name>
</gene>
<dbReference type="SUPFAM" id="SSF48726">
    <property type="entry name" value="Immunoglobulin"/>
    <property type="match status" value="2"/>
</dbReference>
<dbReference type="EMBL" id="RHFK02000006">
    <property type="protein sequence ID" value="TWW74698.1"/>
    <property type="molecule type" value="Genomic_DNA"/>
</dbReference>
<keyword evidence="10" id="KW-1185">Reference proteome</keyword>
<dbReference type="GO" id="GO:0098609">
    <property type="term" value="P:cell-cell adhesion"/>
    <property type="evidence" value="ECO:0007669"/>
    <property type="project" value="TreeGrafter"/>
</dbReference>
<dbReference type="PANTHER" id="PTHR11640:SF31">
    <property type="entry name" value="IRREGULAR CHIASM C-ROUGHEST PROTEIN-RELATED"/>
    <property type="match status" value="1"/>
</dbReference>
<evidence type="ECO:0000256" key="3">
    <source>
        <dbReference type="ARBA" id="ARBA00023157"/>
    </source>
</evidence>
<dbReference type="PROSITE" id="PS50835">
    <property type="entry name" value="IG_LIKE"/>
    <property type="match status" value="2"/>
</dbReference>
<dbReference type="AlphaFoldDB" id="A0A5C6P7E8"/>
<reference evidence="9 10" key="1">
    <citation type="submission" date="2019-04" db="EMBL/GenBank/DDBJ databases">
        <title>Chromosome genome assembly for Takifugu flavidus.</title>
        <authorList>
            <person name="Xiao S."/>
        </authorList>
    </citation>
    <scope>NUCLEOTIDE SEQUENCE [LARGE SCALE GENOMIC DNA]</scope>
    <source>
        <strain evidence="9">HTHZ2018</strain>
        <tissue evidence="9">Muscle</tissue>
    </source>
</reference>
<protein>
    <recommendedName>
        <fullName evidence="8">Ig-like domain-containing protein</fullName>
    </recommendedName>
</protein>
<evidence type="ECO:0000256" key="7">
    <source>
        <dbReference type="SAM" id="SignalP"/>
    </source>
</evidence>
<dbReference type="Pfam" id="PF07679">
    <property type="entry name" value="I-set"/>
    <property type="match status" value="1"/>
</dbReference>
<dbReference type="InterPro" id="IPR007110">
    <property type="entry name" value="Ig-like_dom"/>
</dbReference>
<dbReference type="Pfam" id="PF00047">
    <property type="entry name" value="ig"/>
    <property type="match status" value="1"/>
</dbReference>
<accession>A0A5C6P7E8</accession>
<dbReference type="InterPro" id="IPR013783">
    <property type="entry name" value="Ig-like_fold"/>
</dbReference>
<evidence type="ECO:0000256" key="1">
    <source>
        <dbReference type="ARBA" id="ARBA00004479"/>
    </source>
</evidence>
<dbReference type="InterPro" id="IPR013151">
    <property type="entry name" value="Immunoglobulin_dom"/>
</dbReference>
<dbReference type="PANTHER" id="PTHR11640">
    <property type="entry name" value="NEPHRIN"/>
    <property type="match status" value="1"/>
</dbReference>
<dbReference type="InterPro" id="IPR051275">
    <property type="entry name" value="Cell_adhesion_signaling"/>
</dbReference>
<dbReference type="InterPro" id="IPR036179">
    <property type="entry name" value="Ig-like_dom_sf"/>
</dbReference>
<dbReference type="InterPro" id="IPR003599">
    <property type="entry name" value="Ig_sub"/>
</dbReference>
<dbReference type="SMART" id="SM00409">
    <property type="entry name" value="IG"/>
    <property type="match status" value="2"/>
</dbReference>
<organism evidence="9 10">
    <name type="scientific">Takifugu flavidus</name>
    <name type="common">sansaifugu</name>
    <dbReference type="NCBI Taxonomy" id="433684"/>
    <lineage>
        <taxon>Eukaryota</taxon>
        <taxon>Metazoa</taxon>
        <taxon>Chordata</taxon>
        <taxon>Craniata</taxon>
        <taxon>Vertebrata</taxon>
        <taxon>Euteleostomi</taxon>
        <taxon>Actinopterygii</taxon>
        <taxon>Neopterygii</taxon>
        <taxon>Teleostei</taxon>
        <taxon>Neoteleostei</taxon>
        <taxon>Acanthomorphata</taxon>
        <taxon>Eupercaria</taxon>
        <taxon>Tetraodontiformes</taxon>
        <taxon>Tetradontoidea</taxon>
        <taxon>Tetraodontidae</taxon>
        <taxon>Takifugu</taxon>
    </lineage>
</organism>
<keyword evidence="6" id="KW-0812">Transmembrane</keyword>
<keyword evidence="6" id="KW-1133">Transmembrane helix</keyword>
<evidence type="ECO:0000256" key="2">
    <source>
        <dbReference type="ARBA" id="ARBA00023136"/>
    </source>
</evidence>
<name>A0A5C6P7E8_9TELE</name>
<evidence type="ECO:0000259" key="8">
    <source>
        <dbReference type="PROSITE" id="PS50835"/>
    </source>
</evidence>
<feature type="signal peptide" evidence="7">
    <location>
        <begin position="1"/>
        <end position="23"/>
    </location>
</feature>
<keyword evidence="5" id="KW-0393">Immunoglobulin domain</keyword>
<feature type="domain" description="Ig-like" evidence="8">
    <location>
        <begin position="120"/>
        <end position="213"/>
    </location>
</feature>
<keyword evidence="3" id="KW-1015">Disulfide bond</keyword>
<keyword evidence="4" id="KW-0325">Glycoprotein</keyword>
<keyword evidence="2 6" id="KW-0472">Membrane</keyword>
<sequence>MKSMFRQVFLQWLLCSCTTQVLGVLIQTAPGTSTDGVIVTELNKTVSLVCHINGSSYQDENLVWLRNGATISLKEGNTEGRSSVCITPVIQADNGATFTCYLSKNSSLRDSITLNVTYGPQLSGSEEITVEKEEALVLQCDIWANPPVQSVSWTFNNTNVDLEATGLLETTDGFNTKLSNGRAVKSLHEGTYECSAIHAIYGRHTKTFYVTVTEKTFKFPLFPMIAGLVVVFLTILLAIIARCQRIMKVTQSKHKGRA</sequence>
<evidence type="ECO:0000256" key="6">
    <source>
        <dbReference type="SAM" id="Phobius"/>
    </source>
</evidence>
<proteinExistence type="predicted"/>
<dbReference type="GO" id="GO:0005911">
    <property type="term" value="C:cell-cell junction"/>
    <property type="evidence" value="ECO:0007669"/>
    <property type="project" value="TreeGrafter"/>
</dbReference>
<comment type="subcellular location">
    <subcellularLocation>
        <location evidence="1">Membrane</location>
        <topology evidence="1">Single-pass type I membrane protein</topology>
    </subcellularLocation>
</comment>
<feature type="domain" description="Ig-like" evidence="8">
    <location>
        <begin position="30"/>
        <end position="115"/>
    </location>
</feature>
<dbReference type="GO" id="GO:0050839">
    <property type="term" value="F:cell adhesion molecule binding"/>
    <property type="evidence" value="ECO:0007669"/>
    <property type="project" value="TreeGrafter"/>
</dbReference>
<dbReference type="PROSITE" id="PS51257">
    <property type="entry name" value="PROKAR_LIPOPROTEIN"/>
    <property type="match status" value="1"/>
</dbReference>